<feature type="coiled-coil region" evidence="4">
    <location>
        <begin position="58"/>
        <end position="146"/>
    </location>
</feature>
<sequence length="359" mass="40456">MQCGVCKTTKAKCYCGLCVQDRICQHDWALNQLTFRNLPKSAKVTAMQQLYEYRSARLEARRQRIVRLRQRVAERQQQTTAAQQTLRVKSETNKQRRAQLQELEQNVGRQVALHAQAAQGEQAQKMAKFERLLEVLRKDREILSDALCGVVGLRLEASEDEYAVLADGMCLFGLPWPGTEGWAKYPREYIDACVGHCVHVFSVLAHYYHVSLPFRVVKRGAQLLIRPHWRAADAGEAPLGAVNSELPAFIVGLSMLFYNIAYFCYCQGVDLPSDHATLAVENLRLAVLGTSTSAEPAAGNRRTAFAADLYDIVTQTMQLYSDGPDLELRQQVHLVLRSLHLCDDAVDSVDFDDENWALI</sequence>
<evidence type="ECO:0000313" key="6">
    <source>
        <dbReference type="Proteomes" id="UP001145021"/>
    </source>
</evidence>
<evidence type="ECO:0000256" key="1">
    <source>
        <dbReference type="ARBA" id="ARBA00009574"/>
    </source>
</evidence>
<dbReference type="GO" id="GO:0005737">
    <property type="term" value="C:cytoplasm"/>
    <property type="evidence" value="ECO:0007669"/>
    <property type="project" value="UniProtKB-ARBA"/>
</dbReference>
<reference evidence="5" key="1">
    <citation type="submission" date="2022-07" db="EMBL/GenBank/DDBJ databases">
        <title>Phylogenomic reconstructions and comparative analyses of Kickxellomycotina fungi.</title>
        <authorList>
            <person name="Reynolds N.K."/>
            <person name="Stajich J.E."/>
            <person name="Barry K."/>
            <person name="Grigoriev I.V."/>
            <person name="Crous P."/>
            <person name="Smith M.E."/>
        </authorList>
    </citation>
    <scope>NUCLEOTIDE SEQUENCE</scope>
    <source>
        <strain evidence="5">NBRC 105413</strain>
    </source>
</reference>
<comment type="similarity">
    <text evidence="1">Belongs to the ATG14 family.</text>
</comment>
<evidence type="ECO:0000256" key="4">
    <source>
        <dbReference type="SAM" id="Coils"/>
    </source>
</evidence>
<comment type="caution">
    <text evidence="5">The sequence shown here is derived from an EMBL/GenBank/DDBJ whole genome shotgun (WGS) entry which is preliminary data.</text>
</comment>
<protein>
    <recommendedName>
        <fullName evidence="2">Autophagy-related protein 14</fullName>
    </recommendedName>
</protein>
<proteinExistence type="inferred from homology"/>
<gene>
    <name evidence="5" type="ORF">LPJ64_002589</name>
</gene>
<name>A0A9W8CIZ1_9FUNG</name>
<dbReference type="GO" id="GO:0032991">
    <property type="term" value="C:protein-containing complex"/>
    <property type="evidence" value="ECO:0007669"/>
    <property type="project" value="UniProtKB-ARBA"/>
</dbReference>
<keyword evidence="3 4" id="KW-0175">Coiled coil</keyword>
<dbReference type="EMBL" id="JANBOH010000085">
    <property type="protein sequence ID" value="KAJ1645882.1"/>
    <property type="molecule type" value="Genomic_DNA"/>
</dbReference>
<dbReference type="Pfam" id="PF10186">
    <property type="entry name" value="ATG14"/>
    <property type="match status" value="1"/>
</dbReference>
<dbReference type="InterPro" id="IPR018791">
    <property type="entry name" value="UV_resistance/autophagy_Atg14"/>
</dbReference>
<keyword evidence="6" id="KW-1185">Reference proteome</keyword>
<evidence type="ECO:0000313" key="5">
    <source>
        <dbReference type="EMBL" id="KAJ1645882.1"/>
    </source>
</evidence>
<dbReference type="AlphaFoldDB" id="A0A9W8CIZ1"/>
<organism evidence="5 6">
    <name type="scientific">Coemansia asiatica</name>
    <dbReference type="NCBI Taxonomy" id="1052880"/>
    <lineage>
        <taxon>Eukaryota</taxon>
        <taxon>Fungi</taxon>
        <taxon>Fungi incertae sedis</taxon>
        <taxon>Zoopagomycota</taxon>
        <taxon>Kickxellomycotina</taxon>
        <taxon>Kickxellomycetes</taxon>
        <taxon>Kickxellales</taxon>
        <taxon>Kickxellaceae</taxon>
        <taxon>Coemansia</taxon>
    </lineage>
</organism>
<accession>A0A9W8CIZ1</accession>
<dbReference type="Proteomes" id="UP001145021">
    <property type="component" value="Unassembled WGS sequence"/>
</dbReference>
<evidence type="ECO:0000256" key="2">
    <source>
        <dbReference type="ARBA" id="ARBA00013807"/>
    </source>
</evidence>
<evidence type="ECO:0000256" key="3">
    <source>
        <dbReference type="ARBA" id="ARBA00023054"/>
    </source>
</evidence>